<sequence length="46" mass="4648">MALVRAVQDRLAARPGTLEVAPLYLGPGETAAGELHLGTPGAAKHA</sequence>
<proteinExistence type="predicted"/>
<protein>
    <submittedName>
        <fullName evidence="1">Uncharacterized protein</fullName>
    </submittedName>
</protein>
<evidence type="ECO:0000313" key="1">
    <source>
        <dbReference type="EMBL" id="EPX78391.1"/>
    </source>
</evidence>
<organism evidence="1 2">
    <name type="scientific">Salipiger mucosus DSM 16094</name>
    <dbReference type="NCBI Taxonomy" id="1123237"/>
    <lineage>
        <taxon>Bacteria</taxon>
        <taxon>Pseudomonadati</taxon>
        <taxon>Pseudomonadota</taxon>
        <taxon>Alphaproteobacteria</taxon>
        <taxon>Rhodobacterales</taxon>
        <taxon>Roseobacteraceae</taxon>
        <taxon>Salipiger</taxon>
    </lineage>
</organism>
<accession>S9QAI6</accession>
<dbReference type="AlphaFoldDB" id="S9QAI6"/>
<dbReference type="EMBL" id="APVH01000039">
    <property type="protein sequence ID" value="EPX78391.1"/>
    <property type="molecule type" value="Genomic_DNA"/>
</dbReference>
<dbReference type="Proteomes" id="UP000015347">
    <property type="component" value="Unassembled WGS sequence"/>
</dbReference>
<comment type="caution">
    <text evidence="1">The sequence shown here is derived from an EMBL/GenBank/DDBJ whole genome shotgun (WGS) entry which is preliminary data.</text>
</comment>
<name>S9QAI6_9RHOB</name>
<dbReference type="HOGENOM" id="CLU_3188823_0_0_5"/>
<keyword evidence="2" id="KW-1185">Reference proteome</keyword>
<reference evidence="2" key="1">
    <citation type="journal article" date="2014" name="Stand. Genomic Sci.">
        <title>Genome sequence of the exopolysaccharide-producing Salipiger mucosus type strain (DSM 16094(T)), a moderately halophilic member of the Roseobacter clade.</title>
        <authorList>
            <person name="Riedel T."/>
            <person name="Spring S."/>
            <person name="Fiebig A."/>
            <person name="Petersen J."/>
            <person name="Kyrpides N.C."/>
            <person name="Goker M."/>
            <person name="Klenk H.P."/>
        </authorList>
    </citation>
    <scope>NUCLEOTIDE SEQUENCE [LARGE SCALE GENOMIC DNA]</scope>
    <source>
        <strain evidence="2">DSM 16094</strain>
    </source>
</reference>
<evidence type="ECO:0000313" key="2">
    <source>
        <dbReference type="Proteomes" id="UP000015347"/>
    </source>
</evidence>
<gene>
    <name evidence="1" type="ORF">Salmuc_03499</name>
</gene>